<gene>
    <name evidence="10" type="ORF">PFICI_00924</name>
</gene>
<dbReference type="PANTHER" id="PTHR41391">
    <property type="entry name" value="RESTRICTION OF TELOMERE CAPPING PROTEIN 4"/>
    <property type="match status" value="1"/>
</dbReference>
<feature type="compositionally biased region" description="Polar residues" evidence="8">
    <location>
        <begin position="179"/>
        <end position="189"/>
    </location>
</feature>
<evidence type="ECO:0000313" key="10">
    <source>
        <dbReference type="EMBL" id="ETS87096.1"/>
    </source>
</evidence>
<dbReference type="Pfam" id="PF14474">
    <property type="entry name" value="RTC4"/>
    <property type="match status" value="1"/>
</dbReference>
<dbReference type="RefSeq" id="XP_007827696.1">
    <property type="nucleotide sequence ID" value="XM_007829505.1"/>
</dbReference>
<evidence type="ECO:0000313" key="11">
    <source>
        <dbReference type="Proteomes" id="UP000030651"/>
    </source>
</evidence>
<name>W3XPA5_PESFW</name>
<accession>W3XPA5</accession>
<reference evidence="11" key="1">
    <citation type="journal article" date="2015" name="BMC Genomics">
        <title>Genomic and transcriptomic analysis of the endophytic fungus Pestalotiopsis fici reveals its lifestyle and high potential for synthesis of natural products.</title>
        <authorList>
            <person name="Wang X."/>
            <person name="Zhang X."/>
            <person name="Liu L."/>
            <person name="Xiang M."/>
            <person name="Wang W."/>
            <person name="Sun X."/>
            <person name="Che Y."/>
            <person name="Guo L."/>
            <person name="Liu G."/>
            <person name="Guo L."/>
            <person name="Wang C."/>
            <person name="Yin W.B."/>
            <person name="Stadler M."/>
            <person name="Zhang X."/>
            <person name="Liu X."/>
        </authorList>
    </citation>
    <scope>NUCLEOTIDE SEQUENCE [LARGE SCALE GENOMIC DNA]</scope>
    <source>
        <strain evidence="11">W106-1 / CGMCC3.15140</strain>
    </source>
</reference>
<evidence type="ECO:0000256" key="8">
    <source>
        <dbReference type="SAM" id="MobiDB-lite"/>
    </source>
</evidence>
<feature type="region of interest" description="Disordered" evidence="8">
    <location>
        <begin position="275"/>
        <end position="309"/>
    </location>
</feature>
<dbReference type="GO" id="GO:0005737">
    <property type="term" value="C:cytoplasm"/>
    <property type="evidence" value="ECO:0007669"/>
    <property type="project" value="UniProtKB-SubCell"/>
</dbReference>
<dbReference type="InParanoid" id="W3XPA5"/>
<dbReference type="KEGG" id="pfy:PFICI_00924"/>
<feature type="compositionally biased region" description="Acidic residues" evidence="8">
    <location>
        <begin position="300"/>
        <end position="309"/>
    </location>
</feature>
<dbReference type="OMA" id="KSYYANA"/>
<feature type="compositionally biased region" description="Basic and acidic residues" evidence="8">
    <location>
        <begin position="237"/>
        <end position="248"/>
    </location>
</feature>
<feature type="compositionally biased region" description="Low complexity" evidence="8">
    <location>
        <begin position="1"/>
        <end position="22"/>
    </location>
</feature>
<feature type="compositionally biased region" description="Basic and acidic residues" evidence="8">
    <location>
        <begin position="165"/>
        <end position="175"/>
    </location>
</feature>
<comment type="function">
    <text evidence="1">May be involved in a process influencing telomere capping.</text>
</comment>
<evidence type="ECO:0000256" key="2">
    <source>
        <dbReference type="ARBA" id="ARBA00004123"/>
    </source>
</evidence>
<dbReference type="OrthoDB" id="128308at2759"/>
<evidence type="ECO:0000256" key="4">
    <source>
        <dbReference type="ARBA" id="ARBA00009461"/>
    </source>
</evidence>
<feature type="domain" description="Restriction of telomere capping protein 4 C-terminal" evidence="9">
    <location>
        <begin position="388"/>
        <end position="505"/>
    </location>
</feature>
<feature type="compositionally biased region" description="Polar residues" evidence="8">
    <location>
        <begin position="83"/>
        <end position="105"/>
    </location>
</feature>
<sequence>MSSPWPQRRQGLSSLQQPSGLLKNIKGRRQDGVDLLNGSPSAMTPKPDDQDEESLNRPPDSSDSEDDRYKTADIIPTKFKSGAASTRNSSAYTQSGESRLSTNNEAQKEGEKQRLAGTKRSGDDMASHLTDARGFPKKPKVKTTFGKSSQKGQKPLIRVPSRNYSKKDSSSEKVFRYHSVNSSPASTPAKSRFKRFESLESSPEKGKKGFVKPDLVSEDDSLPKRTPQRSRSGKKQGRNDKDSAKDNEEAVETTPVHKFKTHFLDDLDDLQDISDSDSRAPLNTQQVTKLLDPKSNGLESDSELSSMDEDEVLSFEARCPMCDDLVDPALLKQHTSNGKMNVKKQTAFCRMHKRKDAEAVQRTKGYPIIDWDNLDTRLAKHEKHTKNILEGRQPSHYASILGERVEAGENRTLLRTEESLIPGYYGPRGLRVMTDYIMKRFSDTIRKRAVEDRLVSSRGYTGYVQAVLVPEMAVCLIMEDMRVEENDARQILSDSRDVGELVNEETKDIVRWTEEERQDD</sequence>
<dbReference type="HOGENOM" id="CLU_030573_1_0_1"/>
<comment type="similarity">
    <text evidence="4">Belongs to the RTC4 family.</text>
</comment>
<evidence type="ECO:0000256" key="3">
    <source>
        <dbReference type="ARBA" id="ARBA00004496"/>
    </source>
</evidence>
<evidence type="ECO:0000259" key="9">
    <source>
        <dbReference type="SMART" id="SM01312"/>
    </source>
</evidence>
<dbReference type="GeneID" id="19265937"/>
<keyword evidence="11" id="KW-1185">Reference proteome</keyword>
<feature type="region of interest" description="Disordered" evidence="8">
    <location>
        <begin position="1"/>
        <end position="254"/>
    </location>
</feature>
<dbReference type="SMART" id="SM01312">
    <property type="entry name" value="RTC4"/>
    <property type="match status" value="1"/>
</dbReference>
<keyword evidence="6" id="KW-0963">Cytoplasm</keyword>
<dbReference type="AlphaFoldDB" id="W3XPA5"/>
<dbReference type="GO" id="GO:0005634">
    <property type="term" value="C:nucleus"/>
    <property type="evidence" value="ECO:0007669"/>
    <property type="project" value="UniProtKB-SubCell"/>
</dbReference>
<dbReference type="InterPro" id="IPR028094">
    <property type="entry name" value="RTC4_C"/>
</dbReference>
<comment type="subcellular location">
    <subcellularLocation>
        <location evidence="3">Cytoplasm</location>
    </subcellularLocation>
    <subcellularLocation>
        <location evidence="2">Nucleus</location>
    </subcellularLocation>
</comment>
<organism evidence="10 11">
    <name type="scientific">Pestalotiopsis fici (strain W106-1 / CGMCC3.15140)</name>
    <dbReference type="NCBI Taxonomy" id="1229662"/>
    <lineage>
        <taxon>Eukaryota</taxon>
        <taxon>Fungi</taxon>
        <taxon>Dikarya</taxon>
        <taxon>Ascomycota</taxon>
        <taxon>Pezizomycotina</taxon>
        <taxon>Sordariomycetes</taxon>
        <taxon>Xylariomycetidae</taxon>
        <taxon>Amphisphaeriales</taxon>
        <taxon>Sporocadaceae</taxon>
        <taxon>Pestalotiopsis</taxon>
    </lineage>
</organism>
<dbReference type="Proteomes" id="UP000030651">
    <property type="component" value="Unassembled WGS sequence"/>
</dbReference>
<evidence type="ECO:0000256" key="6">
    <source>
        <dbReference type="ARBA" id="ARBA00022490"/>
    </source>
</evidence>
<feature type="compositionally biased region" description="Basic and acidic residues" evidence="8">
    <location>
        <begin position="194"/>
        <end position="207"/>
    </location>
</feature>
<dbReference type="PANTHER" id="PTHR41391:SF1">
    <property type="entry name" value="RESTRICTION OF TELOMERE CAPPING PROTEIN 4"/>
    <property type="match status" value="1"/>
</dbReference>
<dbReference type="EMBL" id="KI912109">
    <property type="protein sequence ID" value="ETS87096.1"/>
    <property type="molecule type" value="Genomic_DNA"/>
</dbReference>
<evidence type="ECO:0000256" key="1">
    <source>
        <dbReference type="ARBA" id="ARBA00002738"/>
    </source>
</evidence>
<dbReference type="InterPro" id="IPR039024">
    <property type="entry name" value="RTC4"/>
</dbReference>
<keyword evidence="7" id="KW-0539">Nucleus</keyword>
<feature type="compositionally biased region" description="Basic residues" evidence="8">
    <location>
        <begin position="226"/>
        <end position="236"/>
    </location>
</feature>
<dbReference type="eggNOG" id="ENOG502SEU0">
    <property type="taxonomic scope" value="Eukaryota"/>
</dbReference>
<proteinExistence type="inferred from homology"/>
<evidence type="ECO:0000256" key="5">
    <source>
        <dbReference type="ARBA" id="ARBA00015162"/>
    </source>
</evidence>
<protein>
    <recommendedName>
        <fullName evidence="5">Restriction of telomere capping protein 4</fullName>
    </recommendedName>
</protein>
<feature type="compositionally biased region" description="Basic and acidic residues" evidence="8">
    <location>
        <begin position="106"/>
        <end position="126"/>
    </location>
</feature>
<evidence type="ECO:0000256" key="7">
    <source>
        <dbReference type="ARBA" id="ARBA00023242"/>
    </source>
</evidence>